<accession>A0A0G0FDQ3</accession>
<dbReference type="Gene3D" id="2.60.40.380">
    <property type="entry name" value="Purple acid phosphatase-like, N-terminal"/>
    <property type="match status" value="1"/>
</dbReference>
<evidence type="ECO:0000313" key="2">
    <source>
        <dbReference type="EMBL" id="KKP77587.1"/>
    </source>
</evidence>
<name>A0A0G0FDQ3_9BACT</name>
<dbReference type="SUPFAM" id="SSF49363">
    <property type="entry name" value="Purple acid phosphatase, N-terminal domain"/>
    <property type="match status" value="2"/>
</dbReference>
<dbReference type="InterPro" id="IPR013783">
    <property type="entry name" value="Ig-like_fold"/>
</dbReference>
<dbReference type="GO" id="GO:0003993">
    <property type="term" value="F:acid phosphatase activity"/>
    <property type="evidence" value="ECO:0007669"/>
    <property type="project" value="InterPro"/>
</dbReference>
<dbReference type="Gene3D" id="2.60.40.10">
    <property type="entry name" value="Immunoglobulins"/>
    <property type="match status" value="1"/>
</dbReference>
<dbReference type="InterPro" id="IPR008963">
    <property type="entry name" value="Purple_acid_Pase-like_N"/>
</dbReference>
<dbReference type="PROSITE" id="PS50853">
    <property type="entry name" value="FN3"/>
    <property type="match status" value="1"/>
</dbReference>
<dbReference type="AlphaFoldDB" id="A0A0G0FDQ3"/>
<dbReference type="EMBL" id="LBQH01000017">
    <property type="protein sequence ID" value="KKP77587.1"/>
    <property type="molecule type" value="Genomic_DNA"/>
</dbReference>
<reference evidence="2 3" key="1">
    <citation type="journal article" date="2015" name="Nature">
        <title>rRNA introns, odd ribosomes, and small enigmatic genomes across a large radiation of phyla.</title>
        <authorList>
            <person name="Brown C.T."/>
            <person name="Hug L.A."/>
            <person name="Thomas B.C."/>
            <person name="Sharon I."/>
            <person name="Castelle C.J."/>
            <person name="Singh A."/>
            <person name="Wilkins M.J."/>
            <person name="Williams K.H."/>
            <person name="Banfield J.F."/>
        </authorList>
    </citation>
    <scope>NUCLEOTIDE SEQUENCE [LARGE SCALE GENOMIC DNA]</scope>
</reference>
<dbReference type="Proteomes" id="UP000034816">
    <property type="component" value="Unassembled WGS sequence"/>
</dbReference>
<proteinExistence type="predicted"/>
<evidence type="ECO:0000259" key="1">
    <source>
        <dbReference type="PROSITE" id="PS50853"/>
    </source>
</evidence>
<dbReference type="InterPro" id="IPR015914">
    <property type="entry name" value="PAPs_N"/>
</dbReference>
<feature type="domain" description="Fibronectin type-III" evidence="1">
    <location>
        <begin position="45"/>
        <end position="136"/>
    </location>
</feature>
<dbReference type="SMART" id="SM00060">
    <property type="entry name" value="FN3"/>
    <property type="match status" value="2"/>
</dbReference>
<organism evidence="2 3">
    <name type="scientific">candidate division WS6 bacterium GW2011_GWF1_35_23</name>
    <dbReference type="NCBI Taxonomy" id="1619097"/>
    <lineage>
        <taxon>Bacteria</taxon>
        <taxon>Candidatus Dojkabacteria</taxon>
    </lineage>
</organism>
<gene>
    <name evidence="2" type="ORF">UR73_C0017G0007</name>
</gene>
<dbReference type="InterPro" id="IPR003961">
    <property type="entry name" value="FN3_dom"/>
</dbReference>
<comment type="caution">
    <text evidence="2">The sequence shown here is derived from an EMBL/GenBank/DDBJ whole genome shotgun (WGS) entry which is preliminary data.</text>
</comment>
<evidence type="ECO:0000313" key="3">
    <source>
        <dbReference type="Proteomes" id="UP000034816"/>
    </source>
</evidence>
<dbReference type="GO" id="GO:0046872">
    <property type="term" value="F:metal ion binding"/>
    <property type="evidence" value="ECO:0007669"/>
    <property type="project" value="InterPro"/>
</dbReference>
<dbReference type="Pfam" id="PF16656">
    <property type="entry name" value="Pur_ac_phosph_N"/>
    <property type="match status" value="1"/>
</dbReference>
<sequence length="613" mass="65387">MKIARLPTKRKNNIVLWILIFGLPLLVYASYQTIQLITRASGDTQPKNLVISNLSTSSATISWVTETSVKGSVVPILTGNEKSPVVDKRGNDNRKTHYVELVSLEPNTKYDFKIVSGSDEYASLDNVTMSFKTAPITAGTPTPNPIHGTISGSSGDDVIVYAMLKDKSAYPVSAVIPSGGNWITDLSGFRKISDYSLVLTENTTNLILVAVGAVDEGSLLQGTYTSLFDSNGKLKSTNSFTIASNSNLYSSFPVKSMLMAEAVTPVVPVEKPEKEEETPASESKFKIVMDLEWVNMVSGSSVTATTGVSSVQVTNLTDTGFTVLWVSAQKEAGSINYGTSSSSLSSEALDERDGATNRGTYFVHSVSVTMVQPETKYYFKVKSGGAQYSNTFDVTTYATLSSPPPFESVTGAVKNIPSTGELVVVGYITDKDGSGTTGTSNKISVLADDNGKWILSIADTRNTSGSSYFEYTSTDIVTFSLVSTVNSGSVVKTITSAKDMDTEYNQNKNSKKGLFFLVLLVGFSMLVLKITKVNDIQLFKGSSESVICANQVVDQGYDNTPIFLDMTEDGVITDVTPKAKGSVLAATGSACGNALNKYAGTTACTIPGTGYIP</sequence>
<protein>
    <recommendedName>
        <fullName evidence="1">Fibronectin type-III domain-containing protein</fullName>
    </recommendedName>
</protein>